<name>K4FAZ5_9CAUD</name>
<dbReference type="KEGG" id="vg:13993744"/>
<evidence type="ECO:0000313" key="2">
    <source>
        <dbReference type="Proteomes" id="UP000000457"/>
    </source>
</evidence>
<organism evidence="1 2">
    <name type="scientific">Cronobacter phage vB_CsaM_GAP32</name>
    <dbReference type="NCBI Taxonomy" id="1141136"/>
    <lineage>
        <taxon>Viruses</taxon>
        <taxon>Duplodnaviria</taxon>
        <taxon>Heunggongvirae</taxon>
        <taxon>Uroviricota</taxon>
        <taxon>Caudoviricetes</taxon>
        <taxon>Mimasvirus</taxon>
        <taxon>Mimasvirus GAP32</taxon>
    </lineage>
</organism>
<evidence type="ECO:0000313" key="1">
    <source>
        <dbReference type="EMBL" id="AFC21454.1"/>
    </source>
</evidence>
<dbReference type="RefSeq" id="YP_006987109.1">
    <property type="nucleotide sequence ID" value="NC_019401.1"/>
</dbReference>
<accession>K4FAZ5</accession>
<sequence>MESKAKFEQYRLVLDVLIQMKDCIDRDDTYTTVLDKSFNLTRSLGICWHVYVHTPPAEITGIGSDYLEPAFIALGLDREYPVESQVDTDSPRILHFSQRNLYDPDNECGKLRIKLVNDLIQYFETELQKS</sequence>
<dbReference type="GeneID" id="13993744"/>
<dbReference type="OrthoDB" id="24939at10239"/>
<proteinExistence type="predicted"/>
<gene>
    <name evidence="1" type="ORF">GAP32_007</name>
</gene>
<dbReference type="Proteomes" id="UP000000457">
    <property type="component" value="Segment"/>
</dbReference>
<protein>
    <submittedName>
        <fullName evidence="1">Uncharacterized protein</fullName>
    </submittedName>
</protein>
<dbReference type="EMBL" id="JN882285">
    <property type="protein sequence ID" value="AFC21454.1"/>
    <property type="molecule type" value="Genomic_DNA"/>
</dbReference>
<reference evidence="1 2" key="1">
    <citation type="journal article" date="2014" name="Virology">
        <title>Supersize me: Cronobacter sakazakii phage GAP32.</title>
        <authorList>
            <person name="Abbasifar R."/>
            <person name="Griffiths M.W."/>
            <person name="Sabour P.M."/>
            <person name="Ackermann H.-W."/>
            <person name="Vandersteegen K."/>
            <person name="Lavigne R."/>
            <person name="Noben J.-P."/>
            <person name="Villa A.A."/>
            <person name="Abbasifar A."/>
            <person name="Nash J.H.E."/>
            <person name="Kropinski A.M."/>
        </authorList>
    </citation>
    <scope>NUCLEOTIDE SEQUENCE [LARGE SCALE GENOMIC DNA]</scope>
    <source>
        <strain evidence="1">GAP-32</strain>
    </source>
</reference>
<keyword evidence="2" id="KW-1185">Reference proteome</keyword>